<protein>
    <submittedName>
        <fullName evidence="3">Glyoxalase</fullName>
    </submittedName>
</protein>
<sequence length="298" mass="31376">MSAWRVARISLTSAAPGAAAFYRDALGFEVLGTETRAGEGFAGLMEIPVARARATRLRLGGEEVELLAFDPPGLPYPAERRADDPWFRHFAIVVSDMQAAHARLRGVPGWTAISTGGPQRLPESSGGVTAFKFRDPEGHPLELLEFPPGRVPPAWRGRPTAAGPCLGIDHSAITVTNVAASLGFYGGLGFEAAARTLNHGPEQARLDGLSGARATVVALHQPGVPGPHLELLGYDPPSRAGPPPASNADVAASRLVLEAMASGAAENAPRILRDPDGHCIELHPVPRGTDVSDRKLAW</sequence>
<dbReference type="PANTHER" id="PTHR43048">
    <property type="entry name" value="METHYLMALONYL-COA EPIMERASE"/>
    <property type="match status" value="1"/>
</dbReference>
<evidence type="ECO:0000259" key="2">
    <source>
        <dbReference type="PROSITE" id="PS51819"/>
    </source>
</evidence>
<evidence type="ECO:0000256" key="1">
    <source>
        <dbReference type="ARBA" id="ARBA00022723"/>
    </source>
</evidence>
<reference evidence="3 4" key="1">
    <citation type="submission" date="2023-08" db="EMBL/GenBank/DDBJ databases">
        <title>The draft genome sequence of Paracraurococcus sp. LOR1-02.</title>
        <authorList>
            <person name="Kingkaew E."/>
            <person name="Tanasupawat S."/>
        </authorList>
    </citation>
    <scope>NUCLEOTIDE SEQUENCE [LARGE SCALE GENOMIC DNA]</scope>
    <source>
        <strain evidence="3 4">LOR1-02</strain>
    </source>
</reference>
<dbReference type="PANTHER" id="PTHR43048:SF3">
    <property type="entry name" value="METHYLMALONYL-COA EPIMERASE, MITOCHONDRIAL"/>
    <property type="match status" value="1"/>
</dbReference>
<dbReference type="InterPro" id="IPR004360">
    <property type="entry name" value="Glyas_Fos-R_dOase_dom"/>
</dbReference>
<accession>A0ABT9E3B1</accession>
<dbReference type="RefSeq" id="WP_305105510.1">
    <property type="nucleotide sequence ID" value="NZ_JAUTWS010000019.1"/>
</dbReference>
<evidence type="ECO:0000313" key="4">
    <source>
        <dbReference type="Proteomes" id="UP001243009"/>
    </source>
</evidence>
<feature type="domain" description="VOC" evidence="2">
    <location>
        <begin position="2"/>
        <end position="146"/>
    </location>
</feature>
<dbReference type="InterPro" id="IPR029068">
    <property type="entry name" value="Glyas_Bleomycin-R_OHBP_Dase"/>
</dbReference>
<dbReference type="Gene3D" id="3.10.180.10">
    <property type="entry name" value="2,3-Dihydroxybiphenyl 1,2-Dioxygenase, domain 1"/>
    <property type="match status" value="2"/>
</dbReference>
<dbReference type="Proteomes" id="UP001243009">
    <property type="component" value="Unassembled WGS sequence"/>
</dbReference>
<comment type="caution">
    <text evidence="3">The sequence shown here is derived from an EMBL/GenBank/DDBJ whole genome shotgun (WGS) entry which is preliminary data.</text>
</comment>
<dbReference type="PROSITE" id="PS51819">
    <property type="entry name" value="VOC"/>
    <property type="match status" value="1"/>
</dbReference>
<dbReference type="InterPro" id="IPR051785">
    <property type="entry name" value="MMCE/EMCE_epimerase"/>
</dbReference>
<dbReference type="InterPro" id="IPR037523">
    <property type="entry name" value="VOC_core"/>
</dbReference>
<gene>
    <name evidence="3" type="ORF">Q7A36_20030</name>
</gene>
<organism evidence="3 4">
    <name type="scientific">Paracraurococcus lichenis</name>
    <dbReference type="NCBI Taxonomy" id="3064888"/>
    <lineage>
        <taxon>Bacteria</taxon>
        <taxon>Pseudomonadati</taxon>
        <taxon>Pseudomonadota</taxon>
        <taxon>Alphaproteobacteria</taxon>
        <taxon>Acetobacterales</taxon>
        <taxon>Roseomonadaceae</taxon>
        <taxon>Paracraurococcus</taxon>
    </lineage>
</organism>
<keyword evidence="4" id="KW-1185">Reference proteome</keyword>
<name>A0ABT9E3B1_9PROT</name>
<dbReference type="SUPFAM" id="SSF54593">
    <property type="entry name" value="Glyoxalase/Bleomycin resistance protein/Dihydroxybiphenyl dioxygenase"/>
    <property type="match status" value="2"/>
</dbReference>
<dbReference type="EMBL" id="JAUTWS010000019">
    <property type="protein sequence ID" value="MDO9710651.1"/>
    <property type="molecule type" value="Genomic_DNA"/>
</dbReference>
<keyword evidence="1" id="KW-0479">Metal-binding</keyword>
<dbReference type="Pfam" id="PF00903">
    <property type="entry name" value="Glyoxalase"/>
    <property type="match status" value="2"/>
</dbReference>
<proteinExistence type="predicted"/>
<evidence type="ECO:0000313" key="3">
    <source>
        <dbReference type="EMBL" id="MDO9710651.1"/>
    </source>
</evidence>